<evidence type="ECO:0000313" key="3">
    <source>
        <dbReference type="Proteomes" id="UP000794436"/>
    </source>
</evidence>
<feature type="region of interest" description="Disordered" evidence="1">
    <location>
        <begin position="494"/>
        <end position="525"/>
    </location>
</feature>
<feature type="region of interest" description="Disordered" evidence="1">
    <location>
        <begin position="634"/>
        <end position="657"/>
    </location>
</feature>
<feature type="compositionally biased region" description="Polar residues" evidence="1">
    <location>
        <begin position="505"/>
        <end position="520"/>
    </location>
</feature>
<dbReference type="Proteomes" id="UP000794436">
    <property type="component" value="Unassembled WGS sequence"/>
</dbReference>
<proteinExistence type="predicted"/>
<reference evidence="2" key="1">
    <citation type="submission" date="2019-03" db="EMBL/GenBank/DDBJ databases">
        <title>Long read genome sequence of the mycoparasitic Pythium oligandrum ATCC 38472 isolated from sugarbeet rhizosphere.</title>
        <authorList>
            <person name="Gaulin E."/>
        </authorList>
    </citation>
    <scope>NUCLEOTIDE SEQUENCE</scope>
    <source>
        <strain evidence="2">ATCC 38472_TT</strain>
    </source>
</reference>
<evidence type="ECO:0000313" key="2">
    <source>
        <dbReference type="EMBL" id="TMW64088.1"/>
    </source>
</evidence>
<dbReference type="EMBL" id="SPLM01000041">
    <property type="protein sequence ID" value="TMW64088.1"/>
    <property type="molecule type" value="Genomic_DNA"/>
</dbReference>
<dbReference type="OrthoDB" id="547680at2759"/>
<dbReference type="AlphaFoldDB" id="A0A8K1CKL3"/>
<organism evidence="2 3">
    <name type="scientific">Pythium oligandrum</name>
    <name type="common">Mycoparasitic fungus</name>
    <dbReference type="NCBI Taxonomy" id="41045"/>
    <lineage>
        <taxon>Eukaryota</taxon>
        <taxon>Sar</taxon>
        <taxon>Stramenopiles</taxon>
        <taxon>Oomycota</taxon>
        <taxon>Peronosporomycetes</taxon>
        <taxon>Pythiales</taxon>
        <taxon>Pythiaceae</taxon>
        <taxon>Pythium</taxon>
    </lineage>
</organism>
<sequence>MTKCTTAVYVRQRAEGAPQEDVETLVMKPDRLMHRFWGGAFPQSHLLPEDERNVEDQTSMWFFGSVEFAALRTQLRLKLQETPAITHKRRPAADYDALIELVDKYLPYLVAVREHVLSRHAPTATAVSPGVIGTIFPTLFYGYGGIELRSDRFVGKEHRIQFTVHVECVLVFVLLGQLFALKAEAQVEEGLRLQSASFTEIAESSWAKSAQCFAQVSHIAEETRRGCVAGDPLVASIIRFFQNISQYVVVLEGMIRTHRASARIMSLVLVDETPERLVRNASVCARHAFTIATQVVEASRRLPDTELSQQLAWVAQTYHTRWKVIHYQYDLTAMQLDFNLELAIHLCDVILRERIANPPDCAPRHSTYFTRISQELQLAHSSQLNEVMNVKNTLRSLCHDRFGVTWVLGALPQVLEVNLIDVPSLVTLFEDERTETLYTSAAYTLEVRAMAGEIIGHIQRAIEHSTQESSSLANFSVTAVTETPKTHILIQDKDSRSEADANVRPASSGTSLMIGASTNQEGEDDNGIVWNHRNETTTSGASTTNSMIPTLHPNLHLYPLYLSVSMKTGVDRDFEDIIASAARNIAYLHIEKVHVFTAQERRPTYDIKQRQFNARMQLKRAAFRASVISKPIIRPDETSGRIPGRAESSPTSDKASKRDTALVGGLFSTFGNSELAEKRRISRLYNKFRSLLDARAKYAGAKPLRHLSESRHVR</sequence>
<evidence type="ECO:0000256" key="1">
    <source>
        <dbReference type="SAM" id="MobiDB-lite"/>
    </source>
</evidence>
<gene>
    <name evidence="2" type="ORF">Poli38472_014205</name>
</gene>
<name>A0A8K1CKL3_PYTOL</name>
<comment type="caution">
    <text evidence="2">The sequence shown here is derived from an EMBL/GenBank/DDBJ whole genome shotgun (WGS) entry which is preliminary data.</text>
</comment>
<protein>
    <submittedName>
        <fullName evidence="2">Uncharacterized protein</fullName>
    </submittedName>
</protein>
<keyword evidence="3" id="KW-1185">Reference proteome</keyword>
<accession>A0A8K1CKL3</accession>